<evidence type="ECO:0000313" key="1">
    <source>
        <dbReference type="EMBL" id="QJA67284.1"/>
    </source>
</evidence>
<gene>
    <name evidence="2" type="ORF">MM415A00301_0033</name>
    <name evidence="1" type="ORF">MM415B00258_0033</name>
</gene>
<dbReference type="AlphaFoldDB" id="A0A6M3KMK9"/>
<dbReference type="EMBL" id="MT142507">
    <property type="protein sequence ID" value="QJA83299.1"/>
    <property type="molecule type" value="Genomic_DNA"/>
</dbReference>
<reference evidence="2" key="1">
    <citation type="submission" date="2020-03" db="EMBL/GenBank/DDBJ databases">
        <title>The deep terrestrial virosphere.</title>
        <authorList>
            <person name="Holmfeldt K."/>
            <person name="Nilsson E."/>
            <person name="Simone D."/>
            <person name="Lopez-Fernandez M."/>
            <person name="Wu X."/>
            <person name="de Brujin I."/>
            <person name="Lundin D."/>
            <person name="Andersson A."/>
            <person name="Bertilsson S."/>
            <person name="Dopson M."/>
        </authorList>
    </citation>
    <scope>NUCLEOTIDE SEQUENCE</scope>
    <source>
        <strain evidence="2">MM415A00301</strain>
        <strain evidence="1">MM415B00258</strain>
    </source>
</reference>
<accession>A0A6M3KMK9</accession>
<protein>
    <submittedName>
        <fullName evidence="2">Uncharacterized protein</fullName>
    </submittedName>
</protein>
<dbReference type="EMBL" id="MT141568">
    <property type="protein sequence ID" value="QJA67284.1"/>
    <property type="molecule type" value="Genomic_DNA"/>
</dbReference>
<name>A0A6M3KMK9_9ZZZZ</name>
<proteinExistence type="predicted"/>
<organism evidence="2">
    <name type="scientific">viral metagenome</name>
    <dbReference type="NCBI Taxonomy" id="1070528"/>
    <lineage>
        <taxon>unclassified sequences</taxon>
        <taxon>metagenomes</taxon>
        <taxon>organismal metagenomes</taxon>
    </lineage>
</organism>
<sequence length="77" mass="8958">MVDKLDKPTQEQQAVIDEIAEWIDGKVLAESLAEELVDNGIEVTLENMRLVWHNMLELLHDNIWQAMEMARNAGWRL</sequence>
<evidence type="ECO:0000313" key="2">
    <source>
        <dbReference type="EMBL" id="QJA83299.1"/>
    </source>
</evidence>